<dbReference type="SUPFAM" id="SSF53335">
    <property type="entry name" value="S-adenosyl-L-methionine-dependent methyltransferases"/>
    <property type="match status" value="1"/>
</dbReference>
<dbReference type="GO" id="GO:0032259">
    <property type="term" value="P:methylation"/>
    <property type="evidence" value="ECO:0007669"/>
    <property type="project" value="UniProtKB-KW"/>
</dbReference>
<keyword evidence="3" id="KW-1185">Reference proteome</keyword>
<evidence type="ECO:0000259" key="1">
    <source>
        <dbReference type="Pfam" id="PF08241"/>
    </source>
</evidence>
<dbReference type="GO" id="GO:0008757">
    <property type="term" value="F:S-adenosylmethionine-dependent methyltransferase activity"/>
    <property type="evidence" value="ECO:0007669"/>
    <property type="project" value="InterPro"/>
</dbReference>
<dbReference type="Proteomes" id="UP000033428">
    <property type="component" value="Unassembled WGS sequence"/>
</dbReference>
<evidence type="ECO:0000313" key="3">
    <source>
        <dbReference type="Proteomes" id="UP000033428"/>
    </source>
</evidence>
<proteinExistence type="predicted"/>
<feature type="domain" description="Methyltransferase type 11" evidence="1">
    <location>
        <begin position="39"/>
        <end position="114"/>
    </location>
</feature>
<dbReference type="InterPro" id="IPR029063">
    <property type="entry name" value="SAM-dependent_MTases_sf"/>
</dbReference>
<comment type="caution">
    <text evidence="2">The sequence shown here is derived from an EMBL/GenBank/DDBJ whole genome shotgun (WGS) entry which is preliminary data.</text>
</comment>
<accession>A0A0F0CPP2</accession>
<gene>
    <name evidence="2" type="ORF">OMAG_000934</name>
</gene>
<dbReference type="EMBL" id="JYNY01000203">
    <property type="protein sequence ID" value="KJJ85222.1"/>
    <property type="molecule type" value="Genomic_DNA"/>
</dbReference>
<reference evidence="2 3" key="1">
    <citation type="submission" date="2015-02" db="EMBL/GenBank/DDBJ databases">
        <title>Single-cell genomics of uncultivated deep-branching MTB reveals a conserved set of magnetosome genes.</title>
        <authorList>
            <person name="Kolinko S."/>
            <person name="Richter M."/>
            <person name="Glockner F.O."/>
            <person name="Brachmann A."/>
            <person name="Schuler D."/>
        </authorList>
    </citation>
    <scope>NUCLEOTIDE SEQUENCE [LARGE SCALE GENOMIC DNA]</scope>
    <source>
        <strain evidence="2">SKK-01</strain>
    </source>
</reference>
<keyword evidence="2" id="KW-0808">Transferase</keyword>
<evidence type="ECO:0000313" key="2">
    <source>
        <dbReference type="EMBL" id="KJJ85222.1"/>
    </source>
</evidence>
<protein>
    <submittedName>
        <fullName evidence="2">Type 11 methyltransferase</fullName>
    </submittedName>
</protein>
<dbReference type="InterPro" id="IPR013216">
    <property type="entry name" value="Methyltransf_11"/>
</dbReference>
<dbReference type="Gene3D" id="3.40.50.150">
    <property type="entry name" value="Vaccinia Virus protein VP39"/>
    <property type="match status" value="1"/>
</dbReference>
<dbReference type="AlphaFoldDB" id="A0A0F0CPP2"/>
<sequence length="204" mass="24182">MIEKINEHYFSNTYDTKKRFISYWHQINEIIKTNPKNILEIGAGNKFVSIYLKQKNFNVTTVDINPNLEPDVVANVIKMPFKNNSFHTVNCCETLEHMPYENFSKALSEIYRVAEFHAVISIPDITKILHVPYILQKYADKFFKKAIPRDLDKHYWEIGKKMYPLSRIIKDIKHTGFIVVSSYNVPENLYHKFFILKKIKKHLL</sequence>
<keyword evidence="2" id="KW-0489">Methyltransferase</keyword>
<dbReference type="Pfam" id="PF08241">
    <property type="entry name" value="Methyltransf_11"/>
    <property type="match status" value="1"/>
</dbReference>
<organism evidence="2 3">
    <name type="scientific">Candidatus Omnitrophus magneticus</name>
    <dbReference type="NCBI Taxonomy" id="1609969"/>
    <lineage>
        <taxon>Bacteria</taxon>
        <taxon>Pseudomonadati</taxon>
        <taxon>Candidatus Omnitrophota</taxon>
        <taxon>Candidatus Omnitrophus</taxon>
    </lineage>
</organism>
<name>A0A0F0CPP2_9BACT</name>